<dbReference type="RefSeq" id="WP_119075395.1">
    <property type="nucleotide sequence ID" value="NZ_CP029600.1"/>
</dbReference>
<dbReference type="NCBIfam" id="TIGR00421">
    <property type="entry name" value="ubiX_pad"/>
    <property type="match status" value="1"/>
</dbReference>
<protein>
    <recommendedName>
        <fullName evidence="5">Flavin prenyltransferase UbiX</fullName>
        <ecNumber evidence="5">2.5.1.129</ecNumber>
    </recommendedName>
</protein>
<feature type="binding site" evidence="5">
    <location>
        <begin position="89"/>
        <end position="92"/>
    </location>
    <ligand>
        <name>FMN</name>
        <dbReference type="ChEBI" id="CHEBI:58210"/>
    </ligand>
</feature>
<evidence type="ECO:0000256" key="3">
    <source>
        <dbReference type="ARBA" id="ARBA00022643"/>
    </source>
</evidence>
<keyword evidence="3 5" id="KW-0288">FMN</keyword>
<name>A0ABM6W8H7_9BACT</name>
<comment type="similarity">
    <text evidence="5">Belongs to the UbiX/PAD1 family.</text>
</comment>
<organism evidence="7 8">
    <name type="scientific">Chitinophaga alhagiae</name>
    <dbReference type="NCBI Taxonomy" id="2203219"/>
    <lineage>
        <taxon>Bacteria</taxon>
        <taxon>Pseudomonadati</taxon>
        <taxon>Bacteroidota</taxon>
        <taxon>Chitinophagia</taxon>
        <taxon>Chitinophagales</taxon>
        <taxon>Chitinophagaceae</taxon>
        <taxon>Chitinophaga</taxon>
    </lineage>
</organism>
<evidence type="ECO:0000256" key="2">
    <source>
        <dbReference type="ARBA" id="ARBA00022630"/>
    </source>
</evidence>
<keyword evidence="2 5" id="KW-0285">Flavoprotein</keyword>
<evidence type="ECO:0000313" key="8">
    <source>
        <dbReference type="Proteomes" id="UP000246099"/>
    </source>
</evidence>
<feature type="domain" description="Flavoprotein" evidence="6">
    <location>
        <begin position="4"/>
        <end position="173"/>
    </location>
</feature>
<evidence type="ECO:0000256" key="1">
    <source>
        <dbReference type="ARBA" id="ARBA00022602"/>
    </source>
</evidence>
<dbReference type="InterPro" id="IPR003382">
    <property type="entry name" value="Flavoprotein"/>
</dbReference>
<comment type="caution">
    <text evidence="5">Lacks conserved residue(s) required for the propagation of feature annotation.</text>
</comment>
<feature type="binding site" evidence="5">
    <location>
        <position position="170"/>
    </location>
    <ligand>
        <name>dimethylallyl phosphate</name>
        <dbReference type="ChEBI" id="CHEBI:88052"/>
    </ligand>
</feature>
<feature type="binding site" evidence="5">
    <location>
        <position position="154"/>
    </location>
    <ligand>
        <name>dimethylallyl phosphate</name>
        <dbReference type="ChEBI" id="CHEBI:88052"/>
    </ligand>
</feature>
<keyword evidence="1 5" id="KW-0637">Prenyltransferase</keyword>
<feature type="binding site" evidence="5">
    <location>
        <position position="124"/>
    </location>
    <ligand>
        <name>FMN</name>
        <dbReference type="ChEBI" id="CHEBI:58210"/>
    </ligand>
</feature>
<feature type="binding site" evidence="5">
    <location>
        <begin position="11"/>
        <end position="13"/>
    </location>
    <ligand>
        <name>FMN</name>
        <dbReference type="ChEBI" id="CHEBI:58210"/>
    </ligand>
</feature>
<dbReference type="InterPro" id="IPR004507">
    <property type="entry name" value="UbiX-like"/>
</dbReference>
<feature type="binding site" evidence="5">
    <location>
        <position position="40"/>
    </location>
    <ligand>
        <name>FMN</name>
        <dbReference type="ChEBI" id="CHEBI:58210"/>
    </ligand>
</feature>
<dbReference type="Proteomes" id="UP000246099">
    <property type="component" value="Chromosome"/>
</dbReference>
<evidence type="ECO:0000256" key="4">
    <source>
        <dbReference type="ARBA" id="ARBA00022679"/>
    </source>
</evidence>
<evidence type="ECO:0000259" key="6">
    <source>
        <dbReference type="Pfam" id="PF02441"/>
    </source>
</evidence>
<dbReference type="HAMAP" id="MF_01984">
    <property type="entry name" value="ubiX_pad"/>
    <property type="match status" value="1"/>
</dbReference>
<dbReference type="EMBL" id="CP029600">
    <property type="protein sequence ID" value="AWO00230.1"/>
    <property type="molecule type" value="Genomic_DNA"/>
</dbReference>
<keyword evidence="8" id="KW-1185">Reference proteome</keyword>
<dbReference type="InterPro" id="IPR036551">
    <property type="entry name" value="Flavin_trans-like"/>
</dbReference>
<dbReference type="SUPFAM" id="SSF52507">
    <property type="entry name" value="Homo-oligomeric flavin-containing Cys decarboxylases, HFCD"/>
    <property type="match status" value="1"/>
</dbReference>
<dbReference type="Pfam" id="PF02441">
    <property type="entry name" value="Flavoprotein"/>
    <property type="match status" value="1"/>
</dbReference>
<proteinExistence type="inferred from homology"/>
<dbReference type="Gene3D" id="3.40.50.1950">
    <property type="entry name" value="Flavin prenyltransferase-like"/>
    <property type="match status" value="1"/>
</dbReference>
<evidence type="ECO:0000256" key="5">
    <source>
        <dbReference type="HAMAP-Rule" id="MF_01984"/>
    </source>
</evidence>
<reference evidence="7 8" key="1">
    <citation type="submission" date="2018-05" db="EMBL/GenBank/DDBJ databases">
        <title>Chitinophaga sp. nov., isolated from rhizosphere soil of Alhagi.</title>
        <authorList>
            <person name="Liu Y."/>
        </authorList>
    </citation>
    <scope>NUCLEOTIDE SEQUENCE [LARGE SCALE GENOMIC DNA]</scope>
    <source>
        <strain evidence="7 8">T22</strain>
    </source>
</reference>
<dbReference type="EC" id="2.5.1.129" evidence="5"/>
<comment type="catalytic activity">
    <reaction evidence="5">
        <text>dimethylallyl phosphate + FMNH2 = prenylated FMNH2 + phosphate</text>
        <dbReference type="Rhea" id="RHEA:37743"/>
        <dbReference type="ChEBI" id="CHEBI:43474"/>
        <dbReference type="ChEBI" id="CHEBI:57618"/>
        <dbReference type="ChEBI" id="CHEBI:87467"/>
        <dbReference type="ChEBI" id="CHEBI:88052"/>
        <dbReference type="EC" id="2.5.1.129"/>
    </reaction>
</comment>
<comment type="function">
    <text evidence="5">Flavin prenyltransferase that catalyzes the synthesis of the prenylated FMN cofactor (prenyl-FMN) for 4-hydroxy-3-polyprenylbenzoic acid decarboxylase UbiD. The prenyltransferase is metal-independent and links a dimethylallyl moiety from dimethylallyl monophosphate (DMAP) to the flavin N5 and C6 atoms of FMN.</text>
</comment>
<accession>A0ABM6W8H7</accession>
<sequence>MKHRIVVAVTGASGSIYARQLLNKLAALKKQIDQVAIVMTANARTVWETELDDRGFEHLPFPVFTQNDFHAPFASGSGRFNTMIICPCSMGTLGRIAGGISNDLITRAADVVLKERRKLICVLRDTPYNLIHIRNMQTVTEAGGIICPATPSFYSKPATIEAVAATVTDRVIDLAGLEQDTFRWGE</sequence>
<gene>
    <name evidence="5" type="primary">ubiX</name>
    <name evidence="7" type="ORF">DLD77_00170</name>
</gene>
<keyword evidence="4 5" id="KW-0808">Transferase</keyword>
<evidence type="ECO:0000313" key="7">
    <source>
        <dbReference type="EMBL" id="AWO00230.1"/>
    </source>
</evidence>